<accession>A0A1H3XSE3</accession>
<dbReference type="GO" id="GO:0016887">
    <property type="term" value="F:ATP hydrolysis activity"/>
    <property type="evidence" value="ECO:0007669"/>
    <property type="project" value="InterPro"/>
</dbReference>
<dbReference type="SUPFAM" id="SSF52540">
    <property type="entry name" value="P-loop containing nucleoside triphosphate hydrolases"/>
    <property type="match status" value="1"/>
</dbReference>
<dbReference type="InterPro" id="IPR013563">
    <property type="entry name" value="Oligopep_ABC_C"/>
</dbReference>
<dbReference type="GO" id="GO:0005524">
    <property type="term" value="F:ATP binding"/>
    <property type="evidence" value="ECO:0007669"/>
    <property type="project" value="UniProtKB-KW"/>
</dbReference>
<dbReference type="PROSITE" id="PS00211">
    <property type="entry name" value="ABC_TRANSPORTER_1"/>
    <property type="match status" value="1"/>
</dbReference>
<keyword evidence="2" id="KW-0472">Membrane</keyword>
<feature type="domain" description="ABC transporter" evidence="5">
    <location>
        <begin position="13"/>
        <end position="262"/>
    </location>
</feature>
<sequence length="356" mass="38650">MSASLPPPSDALLQFDQVCMQFDTRRGFFQPARSLHALTDISFSLRPGEILGVVGESGSGKSTLGKLALRLLDPSRGTVSYAGRDLAGYRGRALKRLRCDLQMVFQDPHSALNGRMSIEQCLLEPLQLHRRGTRAEQLQEIRRLLDVVNLPHAVLTRYPHELSGGQKQRIVIARALALKPRVLVADEAVAALDASVKAQITNLLLELREQLGLAIVFITHDLPLVHTLCDRVLVLYLGRMMELAPRQALRDGGQHPYTQALWRSSPVADPEQHMLDAEAVGGEIPSPLNPPAGCVFHTRCPHAQPRCGQTPPPAMELGTAAAAHSVRCWLHEGAPAAPAAGCAPMPGRPAGFIPTL</sequence>
<dbReference type="Pfam" id="PF00005">
    <property type="entry name" value="ABC_tran"/>
    <property type="match status" value="1"/>
</dbReference>
<evidence type="ECO:0000259" key="5">
    <source>
        <dbReference type="PROSITE" id="PS50893"/>
    </source>
</evidence>
<evidence type="ECO:0000313" key="7">
    <source>
        <dbReference type="Proteomes" id="UP000199002"/>
    </source>
</evidence>
<evidence type="ECO:0000256" key="4">
    <source>
        <dbReference type="ARBA" id="ARBA00022840"/>
    </source>
</evidence>
<proteinExistence type="predicted"/>
<keyword evidence="3" id="KW-0547">Nucleotide-binding</keyword>
<dbReference type="InterPro" id="IPR017871">
    <property type="entry name" value="ABC_transporter-like_CS"/>
</dbReference>
<dbReference type="STRING" id="592050.SAMN05421875_10491"/>
<dbReference type="InterPro" id="IPR003439">
    <property type="entry name" value="ABC_transporter-like_ATP-bd"/>
</dbReference>
<dbReference type="InterPro" id="IPR027417">
    <property type="entry name" value="P-loop_NTPase"/>
</dbReference>
<dbReference type="InterPro" id="IPR003593">
    <property type="entry name" value="AAA+_ATPase"/>
</dbReference>
<dbReference type="RefSeq" id="WP_092697303.1">
    <property type="nucleotide sequence ID" value="NZ_CAXIQL010000016.1"/>
</dbReference>
<gene>
    <name evidence="6" type="ORF">SAMN05421875_10491</name>
</gene>
<name>A0A1H3XSE3_9BURK</name>
<dbReference type="AlphaFoldDB" id="A0A1H3XSE3"/>
<reference evidence="7" key="1">
    <citation type="submission" date="2016-10" db="EMBL/GenBank/DDBJ databases">
        <authorList>
            <person name="Varghese N."/>
            <person name="Submissions S."/>
        </authorList>
    </citation>
    <scope>NUCLEOTIDE SEQUENCE [LARGE SCALE GENOMIC DNA]</scope>
    <source>
        <strain evidence="7">DSM 25157</strain>
    </source>
</reference>
<dbReference type="CDD" id="cd03257">
    <property type="entry name" value="ABC_NikE_OppD_transporters"/>
    <property type="match status" value="1"/>
</dbReference>
<dbReference type="GO" id="GO:0015833">
    <property type="term" value="P:peptide transport"/>
    <property type="evidence" value="ECO:0007669"/>
    <property type="project" value="InterPro"/>
</dbReference>
<dbReference type="EMBL" id="FNQJ01000004">
    <property type="protein sequence ID" value="SEA01831.1"/>
    <property type="molecule type" value="Genomic_DNA"/>
</dbReference>
<keyword evidence="2" id="KW-1003">Cell membrane</keyword>
<dbReference type="InterPro" id="IPR050319">
    <property type="entry name" value="ABC_transp_ATP-bind"/>
</dbReference>
<dbReference type="GO" id="GO:0055085">
    <property type="term" value="P:transmembrane transport"/>
    <property type="evidence" value="ECO:0007669"/>
    <property type="project" value="UniProtKB-ARBA"/>
</dbReference>
<keyword evidence="4 6" id="KW-0067">ATP-binding</keyword>
<protein>
    <submittedName>
        <fullName evidence="6">Peptide/nickel transport system ATP-binding protein/oligopeptide transport system ATP-binding protein</fullName>
    </submittedName>
</protein>
<keyword evidence="1" id="KW-0813">Transport</keyword>
<dbReference type="NCBIfam" id="TIGR01727">
    <property type="entry name" value="oligo_HPY"/>
    <property type="match status" value="1"/>
</dbReference>
<dbReference type="PANTHER" id="PTHR43776">
    <property type="entry name" value="TRANSPORT ATP-BINDING PROTEIN"/>
    <property type="match status" value="1"/>
</dbReference>
<evidence type="ECO:0000313" key="6">
    <source>
        <dbReference type="EMBL" id="SEA01831.1"/>
    </source>
</evidence>
<dbReference type="SMART" id="SM00382">
    <property type="entry name" value="AAA"/>
    <property type="match status" value="1"/>
</dbReference>
<organism evidence="6 7">
    <name type="scientific">Acidovorax soli</name>
    <dbReference type="NCBI Taxonomy" id="592050"/>
    <lineage>
        <taxon>Bacteria</taxon>
        <taxon>Pseudomonadati</taxon>
        <taxon>Pseudomonadota</taxon>
        <taxon>Betaproteobacteria</taxon>
        <taxon>Burkholderiales</taxon>
        <taxon>Comamonadaceae</taxon>
        <taxon>Acidovorax</taxon>
    </lineage>
</organism>
<dbReference type="FunFam" id="3.40.50.300:FF:000016">
    <property type="entry name" value="Oligopeptide ABC transporter ATP-binding component"/>
    <property type="match status" value="1"/>
</dbReference>
<dbReference type="PROSITE" id="PS50893">
    <property type="entry name" value="ABC_TRANSPORTER_2"/>
    <property type="match status" value="1"/>
</dbReference>
<dbReference type="Proteomes" id="UP000199002">
    <property type="component" value="Unassembled WGS sequence"/>
</dbReference>
<dbReference type="Gene3D" id="3.40.50.300">
    <property type="entry name" value="P-loop containing nucleotide triphosphate hydrolases"/>
    <property type="match status" value="1"/>
</dbReference>
<dbReference type="GeneID" id="34233466"/>
<evidence type="ECO:0000256" key="2">
    <source>
        <dbReference type="ARBA" id="ARBA00022475"/>
    </source>
</evidence>
<keyword evidence="7" id="KW-1185">Reference proteome</keyword>
<dbReference type="Pfam" id="PF08352">
    <property type="entry name" value="oligo_HPY"/>
    <property type="match status" value="1"/>
</dbReference>
<evidence type="ECO:0000256" key="1">
    <source>
        <dbReference type="ARBA" id="ARBA00022448"/>
    </source>
</evidence>
<evidence type="ECO:0000256" key="3">
    <source>
        <dbReference type="ARBA" id="ARBA00022741"/>
    </source>
</evidence>